<dbReference type="Proteomes" id="UP000182486">
    <property type="component" value="Unassembled WGS sequence"/>
</dbReference>
<evidence type="ECO:0000259" key="1">
    <source>
        <dbReference type="Pfam" id="PF04738"/>
    </source>
</evidence>
<feature type="domain" description="Lantibiotic dehydratase N-terminal" evidence="1">
    <location>
        <begin position="144"/>
        <end position="476"/>
    </location>
</feature>
<dbReference type="InterPro" id="IPR006827">
    <property type="entry name" value="Lant_deHydtase_N"/>
</dbReference>
<sequence length="871" mass="96347">MGYRVEPTFVVRVAGMPLSALARLRCGRTAALVDRVLDAERWLDDQRESLSKMLHGAIGGNGDVAMRRRLIVLRRAVYHAKPPRTGVLGADLIDRLPRETAGAVDAWQRRMCERDKLLNEARAALGEESVSGRRALRDLASHVRLQQGLVLASRDLYLGLAKWSPDEPDPRVERKLAKYVARMAAKTSPFSTFTGSFPGRWHPEAPDPDAPIESGRIGIAELNAFTQRQIERTLAGWPEIRAHLPLEVNSSLTEDGDALRFLGQPGGEAVVELPRTATVRRFLDQVRHGDDRTFRGVVDALAAQDGRGRTAEIATFLNKLIDLGAVHIGFGVSESDPDPLGRLARELERFDGERVATVRGGLRSLRAELDAYGSLEDPDERLECSRAIGAELRKIYAHLGWAGTAMEFPKNVFYEDVLLTGAEQVQSPQRWHDVLDGLDVVRRLAGLYDRFLPGKLAAEAFFAGRYGSGASVGFLDFYGAFCQETARSSGADLLRCYEQALPVPQPGDDRLAELARMQERLVALVAAQPVDADGCRGPSRAALRAFLGELPAFVEPIASLACYVQPIANPGGSPRGVLNELMTGFGRSRARLLRLGATAAGTFTPGEGDWRVGGRHAVEITGTFASNLNRRPPVTPFEISYPSVPSERPEDRRIPLADLRVVHDAERRTLRLFSVRHGIEILPVHLGVMVEFLLPGAYRFLLQMFGQAVPRFEFVKQLAFAADGGAADGVRRYPRLVLGDLTVNRASWTVAAREVPRRSRDGAMLDYLIDVNRWRRRHGIPQRCFVRVLTRHGGPAQRSRTKGLFDKTRKPLYLDFSSEILLRAFEETTMNTDQMLVFEEMLPGPDELVLHDGEGGYAGEFVIELGDGRDD</sequence>
<keyword evidence="3" id="KW-1185">Reference proteome</keyword>
<protein>
    <submittedName>
        <fullName evidence="2">Lantibiotic dehydratase</fullName>
    </submittedName>
</protein>
<name>A0A1K0FSC1_9ACTN</name>
<comment type="caution">
    <text evidence="2">The sequence shown here is derived from an EMBL/GenBank/DDBJ whole genome shotgun (WGS) entry which is preliminary data.</text>
</comment>
<organism evidence="2 3">
    <name type="scientific">Couchioplanes caeruleus subsp. caeruleus</name>
    <dbReference type="NCBI Taxonomy" id="56427"/>
    <lineage>
        <taxon>Bacteria</taxon>
        <taxon>Bacillati</taxon>
        <taxon>Actinomycetota</taxon>
        <taxon>Actinomycetes</taxon>
        <taxon>Micromonosporales</taxon>
        <taxon>Micromonosporaceae</taxon>
        <taxon>Couchioplanes</taxon>
    </lineage>
</organism>
<evidence type="ECO:0000313" key="3">
    <source>
        <dbReference type="Proteomes" id="UP000182486"/>
    </source>
</evidence>
<feature type="domain" description="Lantibiotic dehydratase N-terminal" evidence="1">
    <location>
        <begin position="626"/>
        <end position="786"/>
    </location>
</feature>
<evidence type="ECO:0000313" key="2">
    <source>
        <dbReference type="EMBL" id="OJF15584.1"/>
    </source>
</evidence>
<dbReference type="RefSeq" id="WP_071803310.1">
    <property type="nucleotide sequence ID" value="NZ_MEIA01000015.1"/>
</dbReference>
<gene>
    <name evidence="2" type="ORF">BG844_03660</name>
</gene>
<accession>A0A1K0FSC1</accession>
<proteinExistence type="predicted"/>
<dbReference type="EMBL" id="MEIA01000015">
    <property type="protein sequence ID" value="OJF15584.1"/>
    <property type="molecule type" value="Genomic_DNA"/>
</dbReference>
<reference evidence="2 3" key="1">
    <citation type="submission" date="2016-09" db="EMBL/GenBank/DDBJ databases">
        <title>Couchioplanes caeruleus draft genome sequence.</title>
        <authorList>
            <person name="Sheehan J."/>
            <person name="Caffrey P."/>
        </authorList>
    </citation>
    <scope>NUCLEOTIDE SEQUENCE [LARGE SCALE GENOMIC DNA]</scope>
    <source>
        <strain evidence="2 3">DSM 43634</strain>
    </source>
</reference>
<dbReference type="Pfam" id="PF04738">
    <property type="entry name" value="Lant_dehydr_N"/>
    <property type="match status" value="2"/>
</dbReference>
<dbReference type="AlphaFoldDB" id="A0A1K0FSC1"/>